<comment type="caution">
    <text evidence="4">The sequence shown here is derived from an EMBL/GenBank/DDBJ whole genome shotgun (WGS) entry which is preliminary data.</text>
</comment>
<dbReference type="Proteomes" id="UP001596455">
    <property type="component" value="Unassembled WGS sequence"/>
</dbReference>
<evidence type="ECO:0000313" key="4">
    <source>
        <dbReference type="EMBL" id="MFC7404232.1"/>
    </source>
</evidence>
<organism evidence="4 5">
    <name type="scientific">Georgenia alba</name>
    <dbReference type="NCBI Taxonomy" id="2233858"/>
    <lineage>
        <taxon>Bacteria</taxon>
        <taxon>Bacillati</taxon>
        <taxon>Actinomycetota</taxon>
        <taxon>Actinomycetes</taxon>
        <taxon>Micrococcales</taxon>
        <taxon>Bogoriellaceae</taxon>
        <taxon>Georgenia</taxon>
    </lineage>
</organism>
<dbReference type="InterPro" id="IPR004104">
    <property type="entry name" value="Gfo/Idh/MocA-like_OxRdtase_C"/>
</dbReference>
<comment type="similarity">
    <text evidence="1">Belongs to the Gfo/Idh/MocA family.</text>
</comment>
<feature type="domain" description="Gfo/Idh/MocA-like oxidoreductase C-terminal" evidence="3">
    <location>
        <begin position="151"/>
        <end position="439"/>
    </location>
</feature>
<dbReference type="Gene3D" id="3.30.360.10">
    <property type="entry name" value="Dihydrodipicolinate Reductase, domain 2"/>
    <property type="match status" value="1"/>
</dbReference>
<dbReference type="EMBL" id="JBHTCQ010000001">
    <property type="protein sequence ID" value="MFC7404232.1"/>
    <property type="molecule type" value="Genomic_DNA"/>
</dbReference>
<protein>
    <submittedName>
        <fullName evidence="4">Gfo/Idh/MocA family protein</fullName>
    </submittedName>
</protein>
<dbReference type="PANTHER" id="PTHR43377">
    <property type="entry name" value="BILIVERDIN REDUCTASE A"/>
    <property type="match status" value="1"/>
</dbReference>
<dbReference type="SUPFAM" id="SSF51735">
    <property type="entry name" value="NAD(P)-binding Rossmann-fold domains"/>
    <property type="match status" value="1"/>
</dbReference>
<dbReference type="InterPro" id="IPR036291">
    <property type="entry name" value="NAD(P)-bd_dom_sf"/>
</dbReference>
<accession>A0ABW2Q6N5</accession>
<reference evidence="5" key="1">
    <citation type="journal article" date="2019" name="Int. J. Syst. Evol. Microbiol.">
        <title>The Global Catalogue of Microorganisms (GCM) 10K type strain sequencing project: providing services to taxonomists for standard genome sequencing and annotation.</title>
        <authorList>
            <consortium name="The Broad Institute Genomics Platform"/>
            <consortium name="The Broad Institute Genome Sequencing Center for Infectious Disease"/>
            <person name="Wu L."/>
            <person name="Ma J."/>
        </authorList>
    </citation>
    <scope>NUCLEOTIDE SEQUENCE [LARGE SCALE GENOMIC DNA]</scope>
    <source>
        <strain evidence="5">JCM 1490</strain>
    </source>
</reference>
<evidence type="ECO:0000259" key="3">
    <source>
        <dbReference type="Pfam" id="PF02894"/>
    </source>
</evidence>
<evidence type="ECO:0000313" key="5">
    <source>
        <dbReference type="Proteomes" id="UP001596455"/>
    </source>
</evidence>
<gene>
    <name evidence="4" type="ORF">ACFQQL_03840</name>
</gene>
<dbReference type="SUPFAM" id="SSF55347">
    <property type="entry name" value="Glyceraldehyde-3-phosphate dehydrogenase-like, C-terminal domain"/>
    <property type="match status" value="1"/>
</dbReference>
<sequence>MTTAPATPTVRRYAVAGTGHRASMYVHAIIGPHADVAELVAWCDTNPGRIDYYDGVVADAGGAPLPRYAPEALEAMIAENAVDVVVVTSPDHTHADLVTRALEAGADVVVEKPLTTDAEGCRRITEAVRRTGRDLVMTFNYRYSPRNSSLKEVIASGRIGAVTSVHFEWALDTVHGADYFRRWHRQKAGSGGLLVHKSSHHFDLVNWWLADTPTRVYARGRLAFYGDAGAGAPQAGPRPARGAEAAPGDHWSLDMSQDEHLKKLYLDAEHHDGYLRDQDVFAPGITIEDNMAVLADYRGGALLTYSLNAHAPWEGYRVTVNGTEGRAELEVVERGSVEVDAQGQALLDPSAKEAADADDLRPRGERLVVQRHWERAAEVEIPMGVGSHGGGDAILLGDIFNGPSEDPLGRPAGYLDGVRAVAVGIAANESIRTGEPVDIVRLGLGVDL</sequence>
<dbReference type="RefSeq" id="WP_382391425.1">
    <property type="nucleotide sequence ID" value="NZ_JBHTCQ010000001.1"/>
</dbReference>
<dbReference type="PANTHER" id="PTHR43377:SF2">
    <property type="entry name" value="BINDING ROSSMANN FOLD OXIDOREDUCTASE, PUTATIVE (AFU_ORTHOLOGUE AFUA_4G00560)-RELATED"/>
    <property type="match status" value="1"/>
</dbReference>
<dbReference type="InterPro" id="IPR000683">
    <property type="entry name" value="Gfo/Idh/MocA-like_OxRdtase_N"/>
</dbReference>
<feature type="domain" description="Gfo/Idh/MocA-like oxidoreductase N-terminal" evidence="2">
    <location>
        <begin position="12"/>
        <end position="136"/>
    </location>
</feature>
<dbReference type="Gene3D" id="3.40.50.720">
    <property type="entry name" value="NAD(P)-binding Rossmann-like Domain"/>
    <property type="match status" value="1"/>
</dbReference>
<name>A0ABW2Q6N5_9MICO</name>
<dbReference type="InterPro" id="IPR051450">
    <property type="entry name" value="Gfo/Idh/MocA_Oxidoreductases"/>
</dbReference>
<dbReference type="Pfam" id="PF01408">
    <property type="entry name" value="GFO_IDH_MocA"/>
    <property type="match status" value="1"/>
</dbReference>
<dbReference type="Pfam" id="PF02894">
    <property type="entry name" value="GFO_IDH_MocA_C"/>
    <property type="match status" value="1"/>
</dbReference>
<evidence type="ECO:0000259" key="2">
    <source>
        <dbReference type="Pfam" id="PF01408"/>
    </source>
</evidence>
<keyword evidence="5" id="KW-1185">Reference proteome</keyword>
<proteinExistence type="inferred from homology"/>
<evidence type="ECO:0000256" key="1">
    <source>
        <dbReference type="ARBA" id="ARBA00010928"/>
    </source>
</evidence>